<organism evidence="2 3">
    <name type="scientific">Trichinella papuae</name>
    <dbReference type="NCBI Taxonomy" id="268474"/>
    <lineage>
        <taxon>Eukaryota</taxon>
        <taxon>Metazoa</taxon>
        <taxon>Ecdysozoa</taxon>
        <taxon>Nematoda</taxon>
        <taxon>Enoplea</taxon>
        <taxon>Dorylaimia</taxon>
        <taxon>Trichinellida</taxon>
        <taxon>Trichinellidae</taxon>
        <taxon>Trichinella</taxon>
    </lineage>
</organism>
<feature type="region of interest" description="Disordered" evidence="1">
    <location>
        <begin position="69"/>
        <end position="101"/>
    </location>
</feature>
<dbReference type="EMBL" id="JYDO01000080">
    <property type="protein sequence ID" value="KRZ72362.1"/>
    <property type="molecule type" value="Genomic_DNA"/>
</dbReference>
<accession>A0A0V1ML42</accession>
<proteinExistence type="predicted"/>
<protein>
    <submittedName>
        <fullName evidence="2">Uncharacterized protein</fullName>
    </submittedName>
</protein>
<dbReference type="AlphaFoldDB" id="A0A0V1ML42"/>
<feature type="region of interest" description="Disordered" evidence="1">
    <location>
        <begin position="1"/>
        <end position="45"/>
    </location>
</feature>
<sequence length="101" mass="11126">MSTGGPMRVERGRSSAFSSPGRQQLRRCGSSFDTSGAPGGRKDKRAIDRHFLTLTKFDAYSQLSLLTTKSARKADSVEEAEEHKSNATSSEAEQQEEEEEN</sequence>
<evidence type="ECO:0000313" key="3">
    <source>
        <dbReference type="Proteomes" id="UP000054843"/>
    </source>
</evidence>
<name>A0A0V1ML42_9BILA</name>
<evidence type="ECO:0000256" key="1">
    <source>
        <dbReference type="SAM" id="MobiDB-lite"/>
    </source>
</evidence>
<reference evidence="2 3" key="1">
    <citation type="submission" date="2015-01" db="EMBL/GenBank/DDBJ databases">
        <title>Evolution of Trichinella species and genotypes.</title>
        <authorList>
            <person name="Korhonen P.K."/>
            <person name="Edoardo P."/>
            <person name="Giuseppe L.R."/>
            <person name="Gasser R.B."/>
        </authorList>
    </citation>
    <scope>NUCLEOTIDE SEQUENCE [LARGE SCALE GENOMIC DNA]</scope>
    <source>
        <strain evidence="2">ISS1980</strain>
    </source>
</reference>
<evidence type="ECO:0000313" key="2">
    <source>
        <dbReference type="EMBL" id="KRZ72362.1"/>
    </source>
</evidence>
<dbReference type="Proteomes" id="UP000054843">
    <property type="component" value="Unassembled WGS sequence"/>
</dbReference>
<gene>
    <name evidence="2" type="ORF">T10_6428</name>
</gene>
<keyword evidence="3" id="KW-1185">Reference proteome</keyword>
<feature type="compositionally biased region" description="Basic and acidic residues" evidence="1">
    <location>
        <begin position="72"/>
        <end position="85"/>
    </location>
</feature>
<comment type="caution">
    <text evidence="2">The sequence shown here is derived from an EMBL/GenBank/DDBJ whole genome shotgun (WGS) entry which is preliminary data.</text>
</comment>